<dbReference type="InterPro" id="IPR001242">
    <property type="entry name" value="Condensation_dom"/>
</dbReference>
<dbReference type="InterPro" id="IPR025110">
    <property type="entry name" value="AMP-bd_C"/>
</dbReference>
<accession>A0A6J4IJ63</accession>
<dbReference type="EMBL" id="CADCTR010000640">
    <property type="protein sequence ID" value="CAA9254011.1"/>
    <property type="molecule type" value="Genomic_DNA"/>
</dbReference>
<dbReference type="GO" id="GO:0043041">
    <property type="term" value="P:amino acid activation for nonribosomal peptide biosynthetic process"/>
    <property type="evidence" value="ECO:0007669"/>
    <property type="project" value="TreeGrafter"/>
</dbReference>
<keyword evidence="2" id="KW-0596">Phosphopantetheine</keyword>
<dbReference type="Pfam" id="PF00501">
    <property type="entry name" value="AMP-binding"/>
    <property type="match status" value="1"/>
</dbReference>
<dbReference type="InterPro" id="IPR023213">
    <property type="entry name" value="CAT-like_dom_sf"/>
</dbReference>
<dbReference type="GO" id="GO:0044550">
    <property type="term" value="P:secondary metabolite biosynthetic process"/>
    <property type="evidence" value="ECO:0007669"/>
    <property type="project" value="TreeGrafter"/>
</dbReference>
<evidence type="ECO:0000313" key="5">
    <source>
        <dbReference type="EMBL" id="CAA9254011.1"/>
    </source>
</evidence>
<dbReference type="PANTHER" id="PTHR45527">
    <property type="entry name" value="NONRIBOSOMAL PEPTIDE SYNTHETASE"/>
    <property type="match status" value="1"/>
</dbReference>
<dbReference type="InterPro" id="IPR036736">
    <property type="entry name" value="ACP-like_sf"/>
</dbReference>
<reference evidence="5" key="1">
    <citation type="submission" date="2020-02" db="EMBL/GenBank/DDBJ databases">
        <authorList>
            <person name="Meier V. D."/>
        </authorList>
    </citation>
    <scope>NUCLEOTIDE SEQUENCE</scope>
    <source>
        <strain evidence="5">AVDCRST_MAG93</strain>
    </source>
</reference>
<dbReference type="Gene3D" id="3.30.300.30">
    <property type="match status" value="1"/>
</dbReference>
<dbReference type="Pfam" id="PF00668">
    <property type="entry name" value="Condensation"/>
    <property type="match status" value="1"/>
</dbReference>
<feature type="domain" description="Carrier" evidence="4">
    <location>
        <begin position="648"/>
        <end position="722"/>
    </location>
</feature>
<dbReference type="InterPro" id="IPR009081">
    <property type="entry name" value="PP-bd_ACP"/>
</dbReference>
<sequence length="744" mass="79766">MKEEVLAAQEHQRCTFGTIIRRLGLPREAGRLPLTDVQFNLERLADLSHFGELTATLKVNPKAFVNFDLFFNIAESDTGLRVDCDYSTDLFDRATIKRWLAHFRTLLAAAAKDADMPIVRMPVLSATERKVLLEASNQTEAAFPADARVDQLFAAQAARRPGAVAASCGDSSWTYRELDQRVDALAASLREQVEGPGARIGVLLDRSFEMLLALLAVSKAGCTYIPLDPFHPPARLGLIIERSDLALLLTDASSPAPPIGVPCLRLDQPLPLTGMLQRPAAVEVNSTPAYVIFTSGSTGVPKGVQVGREALTNLLGAMAAEPGFTERDALLAITTPAFDIAALELFLPLVTGGRVIIATREEVTDGFALLRRLQTSGATVLQATPATWRMLLEAGFRSHPGLTMLCGGEALPRDLADDLLVGGGALWNMYGPTETTIWSSVSRILPDGQPVTIGNPIANTRFYVLDDVGELVPPGVPGELHIAGAGLADGYFRDLAQTADRFVTETALPGERLYRTGDLARRFADGRLALLGRVDSQVKLRGFRIELGEIEAALTCLPTVATAAVVLHNDPLQAPRLVAYLTTPTGTPPAPEALRVALAETLPDYMVPSSFMHLAALPLTPNGKVDRRALPAPSPEVARKPVPATPTEAATPKEAKLARIWAEVLGVESVELNQSLLDLGADSLQIFQITARANRAGISLTAKDLMRHQSIRAVCASRIPATSSGEAAASQVPSLAQFRRMGAR</sequence>
<dbReference type="Gene3D" id="3.30.559.10">
    <property type="entry name" value="Chloramphenicol acetyltransferase-like domain"/>
    <property type="match status" value="1"/>
</dbReference>
<evidence type="ECO:0000259" key="4">
    <source>
        <dbReference type="PROSITE" id="PS50075"/>
    </source>
</evidence>
<dbReference type="PROSITE" id="PS50075">
    <property type="entry name" value="CARRIER"/>
    <property type="match status" value="1"/>
</dbReference>
<dbReference type="Gene3D" id="2.30.38.10">
    <property type="entry name" value="Luciferase, Domain 3"/>
    <property type="match status" value="1"/>
</dbReference>
<dbReference type="InterPro" id="IPR020845">
    <property type="entry name" value="AMP-binding_CS"/>
</dbReference>
<dbReference type="SUPFAM" id="SSF47336">
    <property type="entry name" value="ACP-like"/>
    <property type="match status" value="1"/>
</dbReference>
<dbReference type="NCBIfam" id="TIGR01733">
    <property type="entry name" value="AA-adenyl-dom"/>
    <property type="match status" value="1"/>
</dbReference>
<evidence type="ECO:0000256" key="2">
    <source>
        <dbReference type="ARBA" id="ARBA00022450"/>
    </source>
</evidence>
<dbReference type="InterPro" id="IPR010071">
    <property type="entry name" value="AA_adenyl_dom"/>
</dbReference>
<dbReference type="GO" id="GO:0008610">
    <property type="term" value="P:lipid biosynthetic process"/>
    <property type="evidence" value="ECO:0007669"/>
    <property type="project" value="UniProtKB-ARBA"/>
</dbReference>
<dbReference type="SUPFAM" id="SSF52777">
    <property type="entry name" value="CoA-dependent acyltransferases"/>
    <property type="match status" value="1"/>
</dbReference>
<evidence type="ECO:0000256" key="1">
    <source>
        <dbReference type="ARBA" id="ARBA00001957"/>
    </source>
</evidence>
<dbReference type="SUPFAM" id="SSF56801">
    <property type="entry name" value="Acetyl-CoA synthetase-like"/>
    <property type="match status" value="1"/>
</dbReference>
<dbReference type="PROSITE" id="PS00455">
    <property type="entry name" value="AMP_BINDING"/>
    <property type="match status" value="1"/>
</dbReference>
<dbReference type="AlphaFoldDB" id="A0A6J4IJ63"/>
<protein>
    <submittedName>
        <fullName evidence="5">Polyketide synthase modules and related proteins</fullName>
    </submittedName>
</protein>
<name>A0A6J4IJ63_9CHLR</name>
<dbReference type="Pfam" id="PF13193">
    <property type="entry name" value="AMP-binding_C"/>
    <property type="match status" value="1"/>
</dbReference>
<comment type="cofactor">
    <cofactor evidence="1">
        <name>pantetheine 4'-phosphate</name>
        <dbReference type="ChEBI" id="CHEBI:47942"/>
    </cofactor>
</comment>
<keyword evidence="3" id="KW-0597">Phosphoprotein</keyword>
<dbReference type="FunFam" id="3.30.300.30:FF:000010">
    <property type="entry name" value="Enterobactin synthetase component F"/>
    <property type="match status" value="1"/>
</dbReference>
<dbReference type="PANTHER" id="PTHR45527:SF1">
    <property type="entry name" value="FATTY ACID SYNTHASE"/>
    <property type="match status" value="1"/>
</dbReference>
<dbReference type="GO" id="GO:0005737">
    <property type="term" value="C:cytoplasm"/>
    <property type="evidence" value="ECO:0007669"/>
    <property type="project" value="TreeGrafter"/>
</dbReference>
<dbReference type="GO" id="GO:0003824">
    <property type="term" value="F:catalytic activity"/>
    <property type="evidence" value="ECO:0007669"/>
    <property type="project" value="InterPro"/>
</dbReference>
<dbReference type="InterPro" id="IPR020806">
    <property type="entry name" value="PKS_PP-bd"/>
</dbReference>
<dbReference type="Gene3D" id="3.40.50.980">
    <property type="match status" value="2"/>
</dbReference>
<dbReference type="CDD" id="cd12116">
    <property type="entry name" value="A_NRPS_Ta1_like"/>
    <property type="match status" value="1"/>
</dbReference>
<dbReference type="Pfam" id="PF00550">
    <property type="entry name" value="PP-binding"/>
    <property type="match status" value="1"/>
</dbReference>
<gene>
    <name evidence="5" type="ORF">AVDCRST_MAG93-1882</name>
</gene>
<dbReference type="InterPro" id="IPR000873">
    <property type="entry name" value="AMP-dep_synth/lig_dom"/>
</dbReference>
<dbReference type="Gene3D" id="1.10.1200.10">
    <property type="entry name" value="ACP-like"/>
    <property type="match status" value="1"/>
</dbReference>
<evidence type="ECO:0000256" key="3">
    <source>
        <dbReference type="ARBA" id="ARBA00022553"/>
    </source>
</evidence>
<dbReference type="InterPro" id="IPR045851">
    <property type="entry name" value="AMP-bd_C_sf"/>
</dbReference>
<dbReference type="SMART" id="SM00823">
    <property type="entry name" value="PKS_PP"/>
    <property type="match status" value="1"/>
</dbReference>
<proteinExistence type="predicted"/>
<dbReference type="GO" id="GO:0031177">
    <property type="term" value="F:phosphopantetheine binding"/>
    <property type="evidence" value="ECO:0007669"/>
    <property type="project" value="InterPro"/>
</dbReference>
<organism evidence="5">
    <name type="scientific">uncultured Chloroflexia bacterium</name>
    <dbReference type="NCBI Taxonomy" id="1672391"/>
    <lineage>
        <taxon>Bacteria</taxon>
        <taxon>Bacillati</taxon>
        <taxon>Chloroflexota</taxon>
        <taxon>Chloroflexia</taxon>
        <taxon>environmental samples</taxon>
    </lineage>
</organism>
<dbReference type="Gene3D" id="3.30.559.30">
    <property type="entry name" value="Nonribosomal peptide synthetase, condensation domain"/>
    <property type="match status" value="1"/>
</dbReference>